<feature type="transmembrane region" description="Helical" evidence="3">
    <location>
        <begin position="170"/>
        <end position="192"/>
    </location>
</feature>
<accession>A0ABP7NIS7</accession>
<dbReference type="Gene3D" id="3.30.70.270">
    <property type="match status" value="1"/>
</dbReference>
<comment type="caution">
    <text evidence="5">The sequence shown here is derived from an EMBL/GenBank/DDBJ whole genome shotgun (WGS) entry which is preliminary data.</text>
</comment>
<dbReference type="PANTHER" id="PTHR45138">
    <property type="entry name" value="REGULATORY COMPONENTS OF SENSORY TRANSDUCTION SYSTEM"/>
    <property type="match status" value="1"/>
</dbReference>
<feature type="transmembrane region" description="Helical" evidence="3">
    <location>
        <begin position="237"/>
        <end position="256"/>
    </location>
</feature>
<evidence type="ECO:0000256" key="2">
    <source>
        <dbReference type="ARBA" id="ARBA00034247"/>
    </source>
</evidence>
<dbReference type="InterPro" id="IPR011622">
    <property type="entry name" value="7TMR_DISM_rcpt_extracell_dom2"/>
</dbReference>
<keyword evidence="6" id="KW-1185">Reference proteome</keyword>
<dbReference type="Pfam" id="PF07695">
    <property type="entry name" value="7TMR-DISM_7TM"/>
    <property type="match status" value="1"/>
</dbReference>
<keyword evidence="3" id="KW-0812">Transmembrane</keyword>
<feature type="transmembrane region" description="Helical" evidence="3">
    <location>
        <begin position="292"/>
        <end position="311"/>
    </location>
</feature>
<gene>
    <name evidence="5" type="ORF">GCM10022278_02750</name>
</gene>
<dbReference type="Gene3D" id="2.60.40.2380">
    <property type="match status" value="1"/>
</dbReference>
<dbReference type="CDD" id="cd01949">
    <property type="entry name" value="GGDEF"/>
    <property type="match status" value="1"/>
</dbReference>
<evidence type="ECO:0000256" key="1">
    <source>
        <dbReference type="ARBA" id="ARBA00012528"/>
    </source>
</evidence>
<evidence type="ECO:0000313" key="6">
    <source>
        <dbReference type="Proteomes" id="UP001501337"/>
    </source>
</evidence>
<dbReference type="EMBL" id="BAABBO010000001">
    <property type="protein sequence ID" value="GAA3947026.1"/>
    <property type="molecule type" value="Genomic_DNA"/>
</dbReference>
<evidence type="ECO:0000313" key="5">
    <source>
        <dbReference type="EMBL" id="GAA3947026.1"/>
    </source>
</evidence>
<dbReference type="SUPFAM" id="SSF55073">
    <property type="entry name" value="Nucleotide cyclase"/>
    <property type="match status" value="1"/>
</dbReference>
<dbReference type="RefSeq" id="WP_344802515.1">
    <property type="nucleotide sequence ID" value="NZ_BAABBO010000001.1"/>
</dbReference>
<feature type="domain" description="GGDEF" evidence="4">
    <location>
        <begin position="459"/>
        <end position="594"/>
    </location>
</feature>
<evidence type="ECO:0000259" key="4">
    <source>
        <dbReference type="PROSITE" id="PS50887"/>
    </source>
</evidence>
<dbReference type="Pfam" id="PF07696">
    <property type="entry name" value="7TMR-DISMED2"/>
    <property type="match status" value="1"/>
</dbReference>
<protein>
    <recommendedName>
        <fullName evidence="1">diguanylate cyclase</fullName>
        <ecNumber evidence="1">2.7.7.65</ecNumber>
    </recommendedName>
</protein>
<comment type="catalytic activity">
    <reaction evidence="2">
        <text>2 GTP = 3',3'-c-di-GMP + 2 diphosphate</text>
        <dbReference type="Rhea" id="RHEA:24898"/>
        <dbReference type="ChEBI" id="CHEBI:33019"/>
        <dbReference type="ChEBI" id="CHEBI:37565"/>
        <dbReference type="ChEBI" id="CHEBI:58805"/>
        <dbReference type="EC" id="2.7.7.65"/>
    </reaction>
</comment>
<dbReference type="InterPro" id="IPR000160">
    <property type="entry name" value="GGDEF_dom"/>
</dbReference>
<organism evidence="5 6">
    <name type="scientific">Allohahella marinimesophila</name>
    <dbReference type="NCBI Taxonomy" id="1054972"/>
    <lineage>
        <taxon>Bacteria</taxon>
        <taxon>Pseudomonadati</taxon>
        <taxon>Pseudomonadota</taxon>
        <taxon>Gammaproteobacteria</taxon>
        <taxon>Oceanospirillales</taxon>
        <taxon>Hahellaceae</taxon>
        <taxon>Allohahella</taxon>
    </lineage>
</organism>
<reference evidence="6" key="1">
    <citation type="journal article" date="2019" name="Int. J. Syst. Evol. Microbiol.">
        <title>The Global Catalogue of Microorganisms (GCM) 10K type strain sequencing project: providing services to taxonomists for standard genome sequencing and annotation.</title>
        <authorList>
            <consortium name="The Broad Institute Genomics Platform"/>
            <consortium name="The Broad Institute Genome Sequencing Center for Infectious Disease"/>
            <person name="Wu L."/>
            <person name="Ma J."/>
        </authorList>
    </citation>
    <scope>NUCLEOTIDE SEQUENCE [LARGE SCALE GENOMIC DNA]</scope>
    <source>
        <strain evidence="6">JCM 17555</strain>
    </source>
</reference>
<sequence length="597" mass="67885">MPATDCLALDEIRVDEQFNSAALGKHLEYLKDPQRELTLPEVLERSEDFIRSEAEVINPGYTSAGYWVRFQLRNVTTEAQTVFLDYQTPFVDTIRLYQPLEQGGYDLQRSGRLVLPADRPYQSRHFVLPITLPAEQSQTFYLYADSADTFYMPLQLFDEAALNESQRVSYAWLTFYQGLIFAMTVFSIFLLVTVRDKVYVFYILTIVVHHGLFFAMYDGLTYDYFGLEHPWWFREALSLVAALSMAIIMQFSRLLLNTRQEQPRLDRWIVALQCLAVVTAIASIFLDYYISIRIANPVASITGVLLCLAGWNSYRNGNSAARYFLLAWAFVIIGGFAFSLKAWGILPVNLFTEYGWQMGSAVEALLLSMAIAERINIEVRQRERSQRQVQQAQAHALEVQLRANDTLEERVRQRTEQLEKANLKLEKMSFTDGLTGLHNRRFFEQRLELEYARAFRDKIMLAVMVLDIDNFKRFNDDYGHLVGDQCLKAVAEAIRAQLQRPSDVAARYGGEEFCVLLPTTSLEGAFYIAERIRLATEELGFSVDGELVDVSISIGLAALVPGTEAGVESLLKSADTALYKSKHSGRNRVTLAEACTG</sequence>
<dbReference type="EC" id="2.7.7.65" evidence="1"/>
<feature type="transmembrane region" description="Helical" evidence="3">
    <location>
        <begin position="268"/>
        <end position="286"/>
    </location>
</feature>
<name>A0ABP7NIS7_9GAMM</name>
<dbReference type="SMART" id="SM00267">
    <property type="entry name" value="GGDEF"/>
    <property type="match status" value="1"/>
</dbReference>
<dbReference type="InterPro" id="IPR029787">
    <property type="entry name" value="Nucleotide_cyclase"/>
</dbReference>
<evidence type="ECO:0000256" key="3">
    <source>
        <dbReference type="SAM" id="Phobius"/>
    </source>
</evidence>
<dbReference type="Proteomes" id="UP001501337">
    <property type="component" value="Unassembled WGS sequence"/>
</dbReference>
<feature type="transmembrane region" description="Helical" evidence="3">
    <location>
        <begin position="323"/>
        <end position="346"/>
    </location>
</feature>
<dbReference type="InterPro" id="IPR043128">
    <property type="entry name" value="Rev_trsase/Diguanyl_cyclase"/>
</dbReference>
<proteinExistence type="predicted"/>
<dbReference type="PROSITE" id="PS50887">
    <property type="entry name" value="GGDEF"/>
    <property type="match status" value="1"/>
</dbReference>
<dbReference type="PANTHER" id="PTHR45138:SF9">
    <property type="entry name" value="DIGUANYLATE CYCLASE DGCM-RELATED"/>
    <property type="match status" value="1"/>
</dbReference>
<keyword evidence="3" id="KW-1133">Transmembrane helix</keyword>
<keyword evidence="3" id="KW-0472">Membrane</keyword>
<dbReference type="InterPro" id="IPR011623">
    <property type="entry name" value="7TMR_DISM_rcpt_extracell_dom1"/>
</dbReference>
<dbReference type="NCBIfam" id="TIGR00254">
    <property type="entry name" value="GGDEF"/>
    <property type="match status" value="1"/>
</dbReference>
<dbReference type="Pfam" id="PF00990">
    <property type="entry name" value="GGDEF"/>
    <property type="match status" value="1"/>
</dbReference>
<dbReference type="InterPro" id="IPR050469">
    <property type="entry name" value="Diguanylate_Cyclase"/>
</dbReference>
<feature type="transmembrane region" description="Helical" evidence="3">
    <location>
        <begin position="199"/>
        <end position="217"/>
    </location>
</feature>